<sequence>MALTFADFLAQAMAQPILFVILVLIIGVTAVSGATDAPNAIATVVSTRCLKPNTAIGLAAVFNFVGLVGMTFISTAVAKTMFGMVDFSGNTDAALLALVAAMIGAIGWGIFCWFFGIPCSKSHSLIAGITGGAVAMNGWAGVVPSEWVKVIYGMVFSLLAGFVLGWVFTKIIERVFEMANRQAANIAFTAIQDLCAVALSFLHGAQDGQKFMSIAMLGIALSFGSSAPDAGGFPMWVMITCSLAISAGTVVGGKRIIKSVGMDMVKLEKYQGVAANFSTVFTLLFASLTGMPVSTGHCNTSAIMGVGASRSIKRVNWSIAKNMLLAWVITFPACGLIGFVLAKLFMMLA</sequence>
<evidence type="ECO:0000313" key="7">
    <source>
        <dbReference type="EMBL" id="RDB56775.1"/>
    </source>
</evidence>
<dbReference type="STRING" id="1034345.GCA_000236865_01083"/>
<dbReference type="GO" id="GO:0016020">
    <property type="term" value="C:membrane"/>
    <property type="evidence" value="ECO:0007669"/>
    <property type="project" value="UniProtKB-SubCell"/>
</dbReference>
<name>A0A369LF53_9ACTN</name>
<dbReference type="InterPro" id="IPR001204">
    <property type="entry name" value="Phos_transporter"/>
</dbReference>
<evidence type="ECO:0000313" key="8">
    <source>
        <dbReference type="Proteomes" id="UP000253792"/>
    </source>
</evidence>
<protein>
    <submittedName>
        <fullName evidence="7">Inorganic phosphate transporter</fullName>
    </submittedName>
</protein>
<accession>A0A369LF53</accession>
<dbReference type="Pfam" id="PF01384">
    <property type="entry name" value="PHO4"/>
    <property type="match status" value="1"/>
</dbReference>
<dbReference type="OrthoDB" id="9779554at2"/>
<dbReference type="PANTHER" id="PTHR11101">
    <property type="entry name" value="PHOSPHATE TRANSPORTER"/>
    <property type="match status" value="1"/>
</dbReference>
<keyword evidence="5 6" id="KW-0472">Membrane</keyword>
<dbReference type="GO" id="GO:0005315">
    <property type="term" value="F:phosphate transmembrane transporter activity"/>
    <property type="evidence" value="ECO:0007669"/>
    <property type="project" value="InterPro"/>
</dbReference>
<reference evidence="7 8" key="1">
    <citation type="journal article" date="2018" name="Elife">
        <title>Discovery and characterization of a prevalent human gut bacterial enzyme sufficient for the inactivation of a family of plant toxins.</title>
        <authorList>
            <person name="Koppel N."/>
            <person name="Bisanz J.E."/>
            <person name="Pandelia M.E."/>
            <person name="Turnbaugh P.J."/>
            <person name="Balskus E.P."/>
        </authorList>
    </citation>
    <scope>NUCLEOTIDE SEQUENCE [LARGE SCALE GENOMIC DNA]</scope>
    <source>
        <strain evidence="8">anaerobia AP69FAA</strain>
    </source>
</reference>
<feature type="transmembrane region" description="Helical" evidence="6">
    <location>
        <begin position="273"/>
        <end position="291"/>
    </location>
</feature>
<gene>
    <name evidence="7" type="ORF">C1880_03165</name>
</gene>
<keyword evidence="2" id="KW-0813">Transport</keyword>
<dbReference type="PANTHER" id="PTHR11101:SF80">
    <property type="entry name" value="PHOSPHATE TRANSPORTER"/>
    <property type="match status" value="1"/>
</dbReference>
<feature type="transmembrane region" description="Helical" evidence="6">
    <location>
        <begin position="150"/>
        <end position="168"/>
    </location>
</feature>
<evidence type="ECO:0000256" key="5">
    <source>
        <dbReference type="ARBA" id="ARBA00023136"/>
    </source>
</evidence>
<dbReference type="RefSeq" id="WP_114620255.1">
    <property type="nucleotide sequence ID" value="NZ_PPTP01000002.1"/>
</dbReference>
<dbReference type="GO" id="GO:0035435">
    <property type="term" value="P:phosphate ion transmembrane transport"/>
    <property type="evidence" value="ECO:0007669"/>
    <property type="project" value="TreeGrafter"/>
</dbReference>
<dbReference type="EMBL" id="PPTP01000002">
    <property type="protein sequence ID" value="RDB56775.1"/>
    <property type="molecule type" value="Genomic_DNA"/>
</dbReference>
<feature type="transmembrane region" description="Helical" evidence="6">
    <location>
        <begin position="55"/>
        <end position="73"/>
    </location>
</feature>
<evidence type="ECO:0000256" key="3">
    <source>
        <dbReference type="ARBA" id="ARBA00022692"/>
    </source>
</evidence>
<dbReference type="Proteomes" id="UP000253792">
    <property type="component" value="Unassembled WGS sequence"/>
</dbReference>
<feature type="transmembrane region" description="Helical" evidence="6">
    <location>
        <begin position="93"/>
        <end position="117"/>
    </location>
</feature>
<feature type="transmembrane region" description="Helical" evidence="6">
    <location>
        <begin position="12"/>
        <end position="34"/>
    </location>
</feature>
<comment type="subcellular location">
    <subcellularLocation>
        <location evidence="1">Membrane</location>
        <topology evidence="1">Multi-pass membrane protein</topology>
    </subcellularLocation>
</comment>
<dbReference type="AlphaFoldDB" id="A0A369LF53"/>
<organism evidence="7 8">
    <name type="scientific">Senegalimassilia anaerobia</name>
    <dbReference type="NCBI Taxonomy" id="1473216"/>
    <lineage>
        <taxon>Bacteria</taxon>
        <taxon>Bacillati</taxon>
        <taxon>Actinomycetota</taxon>
        <taxon>Coriobacteriia</taxon>
        <taxon>Coriobacteriales</taxon>
        <taxon>Coriobacteriaceae</taxon>
        <taxon>Senegalimassilia</taxon>
    </lineage>
</organism>
<comment type="caution">
    <text evidence="7">The sequence shown here is derived from an EMBL/GenBank/DDBJ whole genome shotgun (WGS) entry which is preliminary data.</text>
</comment>
<evidence type="ECO:0000256" key="2">
    <source>
        <dbReference type="ARBA" id="ARBA00022448"/>
    </source>
</evidence>
<evidence type="ECO:0000256" key="6">
    <source>
        <dbReference type="SAM" id="Phobius"/>
    </source>
</evidence>
<keyword evidence="3 6" id="KW-0812">Transmembrane</keyword>
<feature type="transmembrane region" description="Helical" evidence="6">
    <location>
        <begin position="324"/>
        <end position="346"/>
    </location>
</feature>
<evidence type="ECO:0000256" key="1">
    <source>
        <dbReference type="ARBA" id="ARBA00004141"/>
    </source>
</evidence>
<keyword evidence="8" id="KW-1185">Reference proteome</keyword>
<keyword evidence="4 6" id="KW-1133">Transmembrane helix</keyword>
<proteinExistence type="predicted"/>
<feature type="transmembrane region" description="Helical" evidence="6">
    <location>
        <begin position="233"/>
        <end position="252"/>
    </location>
</feature>
<evidence type="ECO:0000256" key="4">
    <source>
        <dbReference type="ARBA" id="ARBA00022989"/>
    </source>
</evidence>
<feature type="transmembrane region" description="Helical" evidence="6">
    <location>
        <begin position="124"/>
        <end position="144"/>
    </location>
</feature>